<proteinExistence type="predicted"/>
<accession>A0ACB8A5Q8</accession>
<dbReference type="EMBL" id="MU267849">
    <property type="protein sequence ID" value="KAH7908072.1"/>
    <property type="molecule type" value="Genomic_DNA"/>
</dbReference>
<protein>
    <submittedName>
        <fullName evidence="1">Uncharacterized protein</fullName>
    </submittedName>
</protein>
<dbReference type="Proteomes" id="UP000790377">
    <property type="component" value="Unassembled WGS sequence"/>
</dbReference>
<sequence>MNREDKSAPFDDLPTLREVAAFDSTKGRCCTPSRFRVDLTDVPRSEWNRSAAQVFAADFIATYPNGDFTTKQVVNAWFTHFDSLKITYKSLILKQKADKHSLRALEAARAAKRRQERKNNLYLRRHQVAKRYGTVRTLALPIVQQLGVDGMSSDESDHEAGHGEASYVIKRKVWRAKAISTWLRTLDSLHLRARYKGEWKASSGAWPHLRMTSTTKSERKAVPGLPKNFYSKKWINQLDEFESTDLQCRGAAQDLSVPREVKKLAKPYDLSSHKVVRGGGDPDLHNS</sequence>
<comment type="caution">
    <text evidence="1">The sequence shown here is derived from an EMBL/GenBank/DDBJ whole genome shotgun (WGS) entry which is preliminary data.</text>
</comment>
<organism evidence="1 2">
    <name type="scientific">Hygrophoropsis aurantiaca</name>
    <dbReference type="NCBI Taxonomy" id="72124"/>
    <lineage>
        <taxon>Eukaryota</taxon>
        <taxon>Fungi</taxon>
        <taxon>Dikarya</taxon>
        <taxon>Basidiomycota</taxon>
        <taxon>Agaricomycotina</taxon>
        <taxon>Agaricomycetes</taxon>
        <taxon>Agaricomycetidae</taxon>
        <taxon>Boletales</taxon>
        <taxon>Coniophorineae</taxon>
        <taxon>Hygrophoropsidaceae</taxon>
        <taxon>Hygrophoropsis</taxon>
    </lineage>
</organism>
<gene>
    <name evidence="1" type="ORF">BJ138DRAFT_406823</name>
</gene>
<reference evidence="1" key="1">
    <citation type="journal article" date="2021" name="New Phytol.">
        <title>Evolutionary innovations through gain and loss of genes in the ectomycorrhizal Boletales.</title>
        <authorList>
            <person name="Wu G."/>
            <person name="Miyauchi S."/>
            <person name="Morin E."/>
            <person name="Kuo A."/>
            <person name="Drula E."/>
            <person name="Varga T."/>
            <person name="Kohler A."/>
            <person name="Feng B."/>
            <person name="Cao Y."/>
            <person name="Lipzen A."/>
            <person name="Daum C."/>
            <person name="Hundley H."/>
            <person name="Pangilinan J."/>
            <person name="Johnson J."/>
            <person name="Barry K."/>
            <person name="LaButti K."/>
            <person name="Ng V."/>
            <person name="Ahrendt S."/>
            <person name="Min B."/>
            <person name="Choi I.G."/>
            <person name="Park H."/>
            <person name="Plett J.M."/>
            <person name="Magnuson J."/>
            <person name="Spatafora J.W."/>
            <person name="Nagy L.G."/>
            <person name="Henrissat B."/>
            <person name="Grigoriev I.V."/>
            <person name="Yang Z.L."/>
            <person name="Xu J."/>
            <person name="Martin F.M."/>
        </authorList>
    </citation>
    <scope>NUCLEOTIDE SEQUENCE</scope>
    <source>
        <strain evidence="1">ATCC 28755</strain>
    </source>
</reference>
<evidence type="ECO:0000313" key="2">
    <source>
        <dbReference type="Proteomes" id="UP000790377"/>
    </source>
</evidence>
<name>A0ACB8A5Q8_9AGAM</name>
<keyword evidence="2" id="KW-1185">Reference proteome</keyword>
<evidence type="ECO:0000313" key="1">
    <source>
        <dbReference type="EMBL" id="KAH7908072.1"/>
    </source>
</evidence>